<dbReference type="Proteomes" id="UP001479436">
    <property type="component" value="Unassembled WGS sequence"/>
</dbReference>
<gene>
    <name evidence="1" type="ORF">K7432_015009</name>
</gene>
<protein>
    <submittedName>
        <fullName evidence="1">Uncharacterized protein</fullName>
    </submittedName>
</protein>
<name>A0ABR2WGQ8_9FUNG</name>
<dbReference type="EMBL" id="JASJQH010001888">
    <property type="protein sequence ID" value="KAK9760692.1"/>
    <property type="molecule type" value="Genomic_DNA"/>
</dbReference>
<evidence type="ECO:0000313" key="2">
    <source>
        <dbReference type="Proteomes" id="UP001479436"/>
    </source>
</evidence>
<organism evidence="1 2">
    <name type="scientific">Basidiobolus ranarum</name>
    <dbReference type="NCBI Taxonomy" id="34480"/>
    <lineage>
        <taxon>Eukaryota</taxon>
        <taxon>Fungi</taxon>
        <taxon>Fungi incertae sedis</taxon>
        <taxon>Zoopagomycota</taxon>
        <taxon>Entomophthoromycotina</taxon>
        <taxon>Basidiobolomycetes</taxon>
        <taxon>Basidiobolales</taxon>
        <taxon>Basidiobolaceae</taxon>
        <taxon>Basidiobolus</taxon>
    </lineage>
</organism>
<reference evidence="1 2" key="1">
    <citation type="submission" date="2023-04" db="EMBL/GenBank/DDBJ databases">
        <title>Genome of Basidiobolus ranarum AG-B5.</title>
        <authorList>
            <person name="Stajich J.E."/>
            <person name="Carter-House D."/>
            <person name="Gryganskyi A."/>
        </authorList>
    </citation>
    <scope>NUCLEOTIDE SEQUENCE [LARGE SCALE GENOMIC DNA]</scope>
    <source>
        <strain evidence="1 2">AG-B5</strain>
    </source>
</reference>
<comment type="caution">
    <text evidence="1">The sequence shown here is derived from an EMBL/GenBank/DDBJ whole genome shotgun (WGS) entry which is preliminary data.</text>
</comment>
<evidence type="ECO:0000313" key="1">
    <source>
        <dbReference type="EMBL" id="KAK9760692.1"/>
    </source>
</evidence>
<proteinExistence type="predicted"/>
<accession>A0ABR2WGQ8</accession>
<keyword evidence="2" id="KW-1185">Reference proteome</keyword>
<feature type="non-terminal residue" evidence="1">
    <location>
        <position position="57"/>
    </location>
</feature>
<sequence>MIDIFFMALKFLTFRVIDDKLAVYLKLPIREVHKICGKLKEDRLIKVMTKKESRRPE</sequence>